<dbReference type="Pfam" id="PF00149">
    <property type="entry name" value="Metallophos"/>
    <property type="match status" value="1"/>
</dbReference>
<dbReference type="PANTHER" id="PTHR36492">
    <property type="match status" value="1"/>
</dbReference>
<feature type="domain" description="Calcineurin-like phosphoesterase" evidence="1">
    <location>
        <begin position="3"/>
        <end position="236"/>
    </location>
</feature>
<evidence type="ECO:0000259" key="1">
    <source>
        <dbReference type="Pfam" id="PF00149"/>
    </source>
</evidence>
<dbReference type="Proteomes" id="UP000707731">
    <property type="component" value="Unassembled WGS sequence"/>
</dbReference>
<evidence type="ECO:0000313" key="3">
    <source>
        <dbReference type="Proteomes" id="UP000707731"/>
    </source>
</evidence>
<gene>
    <name evidence="2" type="ORF">IU449_25125</name>
</gene>
<dbReference type="PANTHER" id="PTHR36492:SF2">
    <property type="entry name" value="[ACYL-CARRIER-PROTEIN] PHOSPHODIESTERASE PPTH"/>
    <property type="match status" value="1"/>
</dbReference>
<dbReference type="RefSeq" id="WP_195004605.1">
    <property type="nucleotide sequence ID" value="NZ_JADLQN010000006.1"/>
</dbReference>
<dbReference type="InterPro" id="IPR004843">
    <property type="entry name" value="Calcineurin-like_PHP"/>
</dbReference>
<dbReference type="CDD" id="cd00838">
    <property type="entry name" value="MPP_superfamily"/>
    <property type="match status" value="1"/>
</dbReference>
<name>A0ABS0DI35_9NOCA</name>
<dbReference type="Gene3D" id="3.60.21.10">
    <property type="match status" value="1"/>
</dbReference>
<sequence length="313" mass="35312">MNRVLAISDLHVGHPGNRDVVDLIRPTSPEDWLIVAGDVGERIEHIRGVLAALRKRFAKVIWVPGNHELWCTANDPAARRGEGRYQRLVAECRALGVLTPEDPYPVWEGPGGPVTLVPMFLLYDYTFLPRGARTKADGLAAAAARGTVATDETLLAHDPYPSREQWCRARVELTRERLDHLDPARPLVLINHFPLLREQTRMLWRSEFALWCGTELTADWHRSYNVRCVVYGHLHIRRTDHYDGVRFEEVSLGYPREWRRRGLPDPLLREILPGPARSGRAGNALTRRAVGGALRAASALSDPMSGRRGRTAR</sequence>
<dbReference type="EMBL" id="JADLQN010000006">
    <property type="protein sequence ID" value="MBF6357785.1"/>
    <property type="molecule type" value="Genomic_DNA"/>
</dbReference>
<organism evidence="2 3">
    <name type="scientific">Nocardia higoensis</name>
    <dbReference type="NCBI Taxonomy" id="228599"/>
    <lineage>
        <taxon>Bacteria</taxon>
        <taxon>Bacillati</taxon>
        <taxon>Actinomycetota</taxon>
        <taxon>Actinomycetes</taxon>
        <taxon>Mycobacteriales</taxon>
        <taxon>Nocardiaceae</taxon>
        <taxon>Nocardia</taxon>
    </lineage>
</organism>
<dbReference type="InterPro" id="IPR052963">
    <property type="entry name" value="Pantetheine_PDE"/>
</dbReference>
<accession>A0ABS0DI35</accession>
<protein>
    <submittedName>
        <fullName evidence="2">Metallophosphoesterase</fullName>
    </submittedName>
</protein>
<reference evidence="2 3" key="1">
    <citation type="submission" date="2020-10" db="EMBL/GenBank/DDBJ databases">
        <title>Identification of Nocardia species via Next-generation sequencing and recognition of intraspecies genetic diversity.</title>
        <authorList>
            <person name="Li P."/>
            <person name="Li P."/>
            <person name="Lu B."/>
        </authorList>
    </citation>
    <scope>NUCLEOTIDE SEQUENCE [LARGE SCALE GENOMIC DNA]</scope>
    <source>
        <strain evidence="2 3">BJ06-0143</strain>
    </source>
</reference>
<proteinExistence type="predicted"/>
<keyword evidence="3" id="KW-1185">Reference proteome</keyword>
<dbReference type="SUPFAM" id="SSF56300">
    <property type="entry name" value="Metallo-dependent phosphatases"/>
    <property type="match status" value="1"/>
</dbReference>
<comment type="caution">
    <text evidence="2">The sequence shown here is derived from an EMBL/GenBank/DDBJ whole genome shotgun (WGS) entry which is preliminary data.</text>
</comment>
<evidence type="ECO:0000313" key="2">
    <source>
        <dbReference type="EMBL" id="MBF6357785.1"/>
    </source>
</evidence>
<dbReference type="InterPro" id="IPR029052">
    <property type="entry name" value="Metallo-depent_PP-like"/>
</dbReference>